<keyword evidence="1" id="KW-0472">Membrane</keyword>
<keyword evidence="1" id="KW-1133">Transmembrane helix</keyword>
<feature type="transmembrane region" description="Helical" evidence="1">
    <location>
        <begin position="123"/>
        <end position="142"/>
    </location>
</feature>
<evidence type="ECO:0000313" key="3">
    <source>
        <dbReference type="Proteomes" id="UP001165083"/>
    </source>
</evidence>
<evidence type="ECO:0000256" key="1">
    <source>
        <dbReference type="SAM" id="Phobius"/>
    </source>
</evidence>
<dbReference type="AlphaFoldDB" id="A0A9W6XNM6"/>
<protein>
    <submittedName>
        <fullName evidence="2">Unnamed protein product</fullName>
    </submittedName>
</protein>
<dbReference type="OrthoDB" id="114571at2759"/>
<sequence>MRRPRANSQTLDTAACTTPPTIMKIQLPMRAFLRPYLSLKWPQHSEPTMAPKIHAFTANVHSSFEWPGNMRHVPSATGRALHSSVSLYCDRFICEVDQPLWNGCIHDSSALVYRMVLGLMRRAAALLASSNAVALAALGVVASV</sequence>
<name>A0A9W6XNM6_9STRA</name>
<dbReference type="Proteomes" id="UP001165083">
    <property type="component" value="Unassembled WGS sequence"/>
</dbReference>
<accession>A0A9W6XNM6</accession>
<proteinExistence type="predicted"/>
<evidence type="ECO:0000313" key="2">
    <source>
        <dbReference type="EMBL" id="GMF43338.1"/>
    </source>
</evidence>
<keyword evidence="3" id="KW-1185">Reference proteome</keyword>
<comment type="caution">
    <text evidence="2">The sequence shown here is derived from an EMBL/GenBank/DDBJ whole genome shotgun (WGS) entry which is preliminary data.</text>
</comment>
<gene>
    <name evidence="2" type="ORF">Plil01_001685700</name>
</gene>
<keyword evidence="1" id="KW-0812">Transmembrane</keyword>
<reference evidence="2" key="1">
    <citation type="submission" date="2023-04" db="EMBL/GenBank/DDBJ databases">
        <title>Phytophthora lilii NBRC 32176.</title>
        <authorList>
            <person name="Ichikawa N."/>
            <person name="Sato H."/>
            <person name="Tonouchi N."/>
        </authorList>
    </citation>
    <scope>NUCLEOTIDE SEQUENCE</scope>
    <source>
        <strain evidence="2">NBRC 32176</strain>
    </source>
</reference>
<organism evidence="2 3">
    <name type="scientific">Phytophthora lilii</name>
    <dbReference type="NCBI Taxonomy" id="2077276"/>
    <lineage>
        <taxon>Eukaryota</taxon>
        <taxon>Sar</taxon>
        <taxon>Stramenopiles</taxon>
        <taxon>Oomycota</taxon>
        <taxon>Peronosporomycetes</taxon>
        <taxon>Peronosporales</taxon>
        <taxon>Peronosporaceae</taxon>
        <taxon>Phytophthora</taxon>
    </lineage>
</organism>
<dbReference type="EMBL" id="BSXW01002659">
    <property type="protein sequence ID" value="GMF43338.1"/>
    <property type="molecule type" value="Genomic_DNA"/>
</dbReference>